<sequence length="53" mass="5937">MLTMIVLLVLLYAMNGSFAVPTVCFVLSWIGIGFGAFDLILKLFLKAYEKHLD</sequence>
<dbReference type="STRING" id="411473.RUMCAL_01928"/>
<keyword evidence="2" id="KW-1185">Reference proteome</keyword>
<comment type="caution">
    <text evidence="1">The sequence shown here is derived from an EMBL/GenBank/DDBJ whole genome shotgun (WGS) entry which is preliminary data.</text>
</comment>
<protein>
    <submittedName>
        <fullName evidence="1">Uncharacterized protein</fullName>
    </submittedName>
</protein>
<dbReference type="EMBL" id="AWVF01000236">
    <property type="protein sequence ID" value="ERJ94759.1"/>
    <property type="molecule type" value="Genomic_DNA"/>
</dbReference>
<dbReference type="PATRIC" id="fig|411473.3.peg.1587"/>
<evidence type="ECO:0000313" key="2">
    <source>
        <dbReference type="Proteomes" id="UP000016662"/>
    </source>
</evidence>
<gene>
    <name evidence="1" type="ORF">RUMCAL_01928</name>
</gene>
<reference evidence="1 2" key="1">
    <citation type="submission" date="2013-07" db="EMBL/GenBank/DDBJ databases">
        <authorList>
            <person name="Weinstock G."/>
            <person name="Sodergren E."/>
            <person name="Wylie T."/>
            <person name="Fulton L."/>
            <person name="Fulton R."/>
            <person name="Fronick C."/>
            <person name="O'Laughlin M."/>
            <person name="Godfrey J."/>
            <person name="Miner T."/>
            <person name="Herter B."/>
            <person name="Appelbaum E."/>
            <person name="Cordes M."/>
            <person name="Lek S."/>
            <person name="Wollam A."/>
            <person name="Pepin K.H."/>
            <person name="Palsikar V.B."/>
            <person name="Mitreva M."/>
            <person name="Wilson R.K."/>
        </authorList>
    </citation>
    <scope>NUCLEOTIDE SEQUENCE [LARGE SCALE GENOMIC DNA]</scope>
    <source>
        <strain evidence="1 2">ATCC 27760</strain>
    </source>
</reference>
<accession>U2LZ38</accession>
<dbReference type="Proteomes" id="UP000016662">
    <property type="component" value="Unassembled WGS sequence"/>
</dbReference>
<dbReference type="HOGENOM" id="CLU_3065902_0_0_9"/>
<proteinExistence type="predicted"/>
<organism evidence="1 2">
    <name type="scientific">Ruminococcus callidus ATCC 27760</name>
    <dbReference type="NCBI Taxonomy" id="411473"/>
    <lineage>
        <taxon>Bacteria</taxon>
        <taxon>Bacillati</taxon>
        <taxon>Bacillota</taxon>
        <taxon>Clostridia</taxon>
        <taxon>Eubacteriales</taxon>
        <taxon>Oscillospiraceae</taxon>
        <taxon>Ruminococcus</taxon>
    </lineage>
</organism>
<name>U2LZ38_9FIRM</name>
<dbReference type="AlphaFoldDB" id="U2LZ38"/>
<evidence type="ECO:0000313" key="1">
    <source>
        <dbReference type="EMBL" id="ERJ94759.1"/>
    </source>
</evidence>